<dbReference type="GO" id="GO:0000166">
    <property type="term" value="F:nucleotide binding"/>
    <property type="evidence" value="ECO:0007669"/>
    <property type="project" value="InterPro"/>
</dbReference>
<dbReference type="InterPro" id="IPR010997">
    <property type="entry name" value="HRDC-like_sf"/>
</dbReference>
<dbReference type="EMBL" id="SMCQ01000002">
    <property type="protein sequence ID" value="TCW02163.1"/>
    <property type="molecule type" value="Genomic_DNA"/>
</dbReference>
<feature type="domain" description="NERD" evidence="1">
    <location>
        <begin position="49"/>
        <end position="167"/>
    </location>
</feature>
<protein>
    <submittedName>
        <fullName evidence="3">HRDC domain-containing protein</fullName>
    </submittedName>
</protein>
<gene>
    <name evidence="3" type="ORF">EDD60_102128</name>
</gene>
<name>A0A4R3Z7E5_9FIRM</name>
<proteinExistence type="predicted"/>
<dbReference type="Proteomes" id="UP000295515">
    <property type="component" value="Unassembled WGS sequence"/>
</dbReference>
<evidence type="ECO:0000313" key="3">
    <source>
        <dbReference type="EMBL" id="TCW02163.1"/>
    </source>
</evidence>
<keyword evidence="4" id="KW-1185">Reference proteome</keyword>
<dbReference type="SMART" id="SM00341">
    <property type="entry name" value="HRDC"/>
    <property type="match status" value="1"/>
</dbReference>
<dbReference type="SUPFAM" id="SSF47819">
    <property type="entry name" value="HRDC-like"/>
    <property type="match status" value="1"/>
</dbReference>
<dbReference type="InterPro" id="IPR002121">
    <property type="entry name" value="HRDC_dom"/>
</dbReference>
<evidence type="ECO:0000259" key="2">
    <source>
        <dbReference type="PROSITE" id="PS50967"/>
    </source>
</evidence>
<organism evidence="3 4">
    <name type="scientific">Longibaculum muris</name>
    <dbReference type="NCBI Taxonomy" id="1796628"/>
    <lineage>
        <taxon>Bacteria</taxon>
        <taxon>Bacillati</taxon>
        <taxon>Bacillota</taxon>
        <taxon>Erysipelotrichia</taxon>
        <taxon>Erysipelotrichales</taxon>
        <taxon>Coprobacillaceae</taxon>
        <taxon>Longibaculum</taxon>
    </lineage>
</organism>
<dbReference type="PROSITE" id="PS50965">
    <property type="entry name" value="NERD"/>
    <property type="match status" value="1"/>
</dbReference>
<accession>A0A4R3Z7E5</accession>
<sequence>MSLFQKNNFKGPVFFKESLRANKELQQINDILKYTKDSQLEKKAKLISFGIEGEKNIHFELENSHIPMYVLHDVYLEDEGLSAQIDYIIMTRKKIFVIECKNLIGTITIDNNNNFTREYTLNGKKIKEGIYSPITQNNRHLELIKQMRGKEKGMLSKKIFEKYFYDNYQSLVVLANPRSILNNKYAKKDVKKQVIKADQLIHYIQETTKNNDNVYTEQDLIDLSNWFIAHHIENPITIINESPQKDYDFSDDLRQDLKKYRLKTSQENNYKPYFIFTNQQMENLIKLLPVTIDELKKINGFADIKCEKFGNDIISIIQKYKMDN</sequence>
<dbReference type="GeneID" id="98914370"/>
<dbReference type="Pfam" id="PF00570">
    <property type="entry name" value="HRDC"/>
    <property type="match status" value="1"/>
</dbReference>
<dbReference type="Gene3D" id="1.10.150.80">
    <property type="entry name" value="HRDC domain"/>
    <property type="match status" value="1"/>
</dbReference>
<evidence type="ECO:0000259" key="1">
    <source>
        <dbReference type="PROSITE" id="PS50965"/>
    </source>
</evidence>
<reference evidence="3 4" key="1">
    <citation type="submission" date="2019-03" db="EMBL/GenBank/DDBJ databases">
        <title>Genomic Encyclopedia of Type Strains, Phase IV (KMG-IV): sequencing the most valuable type-strain genomes for metagenomic binning, comparative biology and taxonomic classification.</title>
        <authorList>
            <person name="Goeker M."/>
        </authorList>
    </citation>
    <scope>NUCLEOTIDE SEQUENCE [LARGE SCALE GENOMIC DNA]</scope>
    <source>
        <strain evidence="3 4">DSM 29487</strain>
    </source>
</reference>
<evidence type="ECO:0000313" key="4">
    <source>
        <dbReference type="Proteomes" id="UP000295515"/>
    </source>
</evidence>
<dbReference type="Pfam" id="PF08378">
    <property type="entry name" value="NERD"/>
    <property type="match status" value="1"/>
</dbReference>
<dbReference type="RefSeq" id="WP_066446365.1">
    <property type="nucleotide sequence ID" value="NZ_JADMQS010000005.1"/>
</dbReference>
<dbReference type="InterPro" id="IPR044876">
    <property type="entry name" value="HRDC_dom_sf"/>
</dbReference>
<dbReference type="InterPro" id="IPR011528">
    <property type="entry name" value="NERD"/>
</dbReference>
<dbReference type="PROSITE" id="PS50967">
    <property type="entry name" value="HRDC"/>
    <property type="match status" value="1"/>
</dbReference>
<dbReference type="GO" id="GO:0003676">
    <property type="term" value="F:nucleic acid binding"/>
    <property type="evidence" value="ECO:0007669"/>
    <property type="project" value="InterPro"/>
</dbReference>
<feature type="domain" description="HRDC" evidence="2">
    <location>
        <begin position="247"/>
        <end position="324"/>
    </location>
</feature>
<comment type="caution">
    <text evidence="3">The sequence shown here is derived from an EMBL/GenBank/DDBJ whole genome shotgun (WGS) entry which is preliminary data.</text>
</comment>
<dbReference type="AlphaFoldDB" id="A0A4R3Z7E5"/>